<dbReference type="GO" id="GO:0005509">
    <property type="term" value="F:calcium ion binding"/>
    <property type="evidence" value="ECO:0007669"/>
    <property type="project" value="InterPro"/>
</dbReference>
<keyword evidence="3 9" id="KW-0812">Transmembrane</keyword>
<dbReference type="GeneTree" id="ENSGT01030000234987"/>
<dbReference type="SMART" id="SM00034">
    <property type="entry name" value="CLECT"/>
    <property type="match status" value="1"/>
</dbReference>
<dbReference type="Proteomes" id="UP000265140">
    <property type="component" value="Chromosome 15"/>
</dbReference>
<evidence type="ECO:0000256" key="10">
    <source>
        <dbReference type="SAM" id="SignalP"/>
    </source>
</evidence>
<keyword evidence="6 9" id="KW-1133">Transmembrane helix</keyword>
<feature type="domain" description="C-type lectin" evidence="11">
    <location>
        <begin position="28"/>
        <end position="161"/>
    </location>
</feature>
<dbReference type="GO" id="GO:0016020">
    <property type="term" value="C:membrane"/>
    <property type="evidence" value="ECO:0007669"/>
    <property type="project" value="UniProtKB-SubCell"/>
</dbReference>
<evidence type="ECO:0000256" key="7">
    <source>
        <dbReference type="ARBA" id="ARBA00023136"/>
    </source>
</evidence>
<evidence type="ECO:0000313" key="13">
    <source>
        <dbReference type="Proteomes" id="UP000265140"/>
    </source>
</evidence>
<dbReference type="InParanoid" id="A0A3P8XB52"/>
<dbReference type="PROSITE" id="PS50041">
    <property type="entry name" value="C_TYPE_LECTIN_2"/>
    <property type="match status" value="1"/>
</dbReference>
<dbReference type="InterPro" id="IPR016187">
    <property type="entry name" value="CTDL_fold"/>
</dbReference>
<reference evidence="12" key="2">
    <citation type="submission" date="2020-02" db="EMBL/GenBank/DDBJ databases">
        <title>Esox lucius (northern pike) genome, fEsoLuc1, primary haplotype.</title>
        <authorList>
            <person name="Myers G."/>
            <person name="Karagic N."/>
            <person name="Meyer A."/>
            <person name="Pippel M."/>
            <person name="Reichard M."/>
            <person name="Winkler S."/>
            <person name="Tracey A."/>
            <person name="Sims Y."/>
            <person name="Howe K."/>
            <person name="Rhie A."/>
            <person name="Formenti G."/>
            <person name="Durbin R."/>
            <person name="Fedrigo O."/>
            <person name="Jarvis E.D."/>
        </authorList>
    </citation>
    <scope>NUCLEOTIDE SEQUENCE [LARGE SCALE GENOMIC DNA]</scope>
</reference>
<feature type="transmembrane region" description="Helical" evidence="9">
    <location>
        <begin position="286"/>
        <end position="315"/>
    </location>
</feature>
<keyword evidence="13" id="KW-1185">Reference proteome</keyword>
<keyword evidence="7 9" id="KW-0472">Membrane</keyword>
<dbReference type="Gene3D" id="3.10.100.10">
    <property type="entry name" value="Mannose-Binding Protein A, subunit A"/>
    <property type="match status" value="1"/>
</dbReference>
<evidence type="ECO:0000313" key="12">
    <source>
        <dbReference type="Ensembl" id="ENSELUP00000001870.3"/>
    </source>
</evidence>
<dbReference type="InterPro" id="IPR001304">
    <property type="entry name" value="C-type_lectin-like"/>
</dbReference>
<organism evidence="12 13">
    <name type="scientific">Esox lucius</name>
    <name type="common">Northern pike</name>
    <dbReference type="NCBI Taxonomy" id="8010"/>
    <lineage>
        <taxon>Eukaryota</taxon>
        <taxon>Metazoa</taxon>
        <taxon>Chordata</taxon>
        <taxon>Craniata</taxon>
        <taxon>Vertebrata</taxon>
        <taxon>Euteleostomi</taxon>
        <taxon>Actinopterygii</taxon>
        <taxon>Neopterygii</taxon>
        <taxon>Teleostei</taxon>
        <taxon>Protacanthopterygii</taxon>
        <taxon>Esociformes</taxon>
        <taxon>Esocidae</taxon>
        <taxon>Esox</taxon>
    </lineage>
</organism>
<gene>
    <name evidence="12" type="primary">FST</name>
</gene>
<comment type="subcellular location">
    <subcellularLocation>
        <location evidence="1">Membrane</location>
        <topology evidence="1">Single-pass type I membrane protein</topology>
    </subcellularLocation>
</comment>
<evidence type="ECO:0000256" key="2">
    <source>
        <dbReference type="ARBA" id="ARBA00022553"/>
    </source>
</evidence>
<name>A0A3P8XB52_ESOLU</name>
<proteinExistence type="predicted"/>
<protein>
    <recommendedName>
        <fullName evidence="11">C-type lectin domain-containing protein</fullName>
    </recommendedName>
</protein>
<reference evidence="12" key="4">
    <citation type="submission" date="2025-09" db="UniProtKB">
        <authorList>
            <consortium name="Ensembl"/>
        </authorList>
    </citation>
    <scope>IDENTIFICATION</scope>
</reference>
<keyword evidence="4 10" id="KW-0732">Signal</keyword>
<sequence>GTTWTTLGRMEYHLICLWNLLLVVLCVPDDETYTVHLNSLSFDKALEVCQSNGFLTKIANLEEATKILKFISDTPATKDPFEFWVGLKKGKLDCVKLDEPLKGFKWTVDNSSDTKLGRWNQLPAQTCTGLLCVYLKLNETNKENWGLVSGSCKKERPFICKQAVTEECPTPHIPEAQSLRADPNDNRKLNLECRSGDVFTLTCSAKTLKWERSDGSALDGICASCQAGYRKDSSGNCVDINECLDKPCKFECVNTEGSHRCKCYDKDGNLYDDSVECNKTETHLDYISIFIPGLIAVMVLVVVVVVMLAIVKICLRRRSQKLAMKKTEKVSMKRAEALKRDSLENSNEN</sequence>
<dbReference type="Pfam" id="PF00059">
    <property type="entry name" value="Lectin_C"/>
    <property type="match status" value="1"/>
</dbReference>
<evidence type="ECO:0000256" key="9">
    <source>
        <dbReference type="SAM" id="Phobius"/>
    </source>
</evidence>
<evidence type="ECO:0000256" key="8">
    <source>
        <dbReference type="ARBA" id="ARBA00023157"/>
    </source>
</evidence>
<dbReference type="Bgee" id="ENSELUG00000003274">
    <property type="expression patterns" value="Expressed in heart and 13 other cell types or tissues"/>
</dbReference>
<dbReference type="InterPro" id="IPR001881">
    <property type="entry name" value="EGF-like_Ca-bd_dom"/>
</dbReference>
<accession>A0A3P8XB52</accession>
<dbReference type="InterPro" id="IPR051505">
    <property type="entry name" value="C-type_lectin_domain"/>
</dbReference>
<dbReference type="Ensembl" id="ENSELUT00000016665.3">
    <property type="protein sequence ID" value="ENSELUP00000001870.3"/>
    <property type="gene ID" value="ENSELUG00000003274.3"/>
</dbReference>
<evidence type="ECO:0000259" key="11">
    <source>
        <dbReference type="PROSITE" id="PS50041"/>
    </source>
</evidence>
<dbReference type="PANTHER" id="PTHR14789:SF8">
    <property type="entry name" value="C-TYPE LECTIN DOMAIN FAMILY 14 MEMBER A PRECURSOR-RELATED"/>
    <property type="match status" value="1"/>
</dbReference>
<evidence type="ECO:0000256" key="4">
    <source>
        <dbReference type="ARBA" id="ARBA00022729"/>
    </source>
</evidence>
<evidence type="ECO:0000256" key="1">
    <source>
        <dbReference type="ARBA" id="ARBA00004479"/>
    </source>
</evidence>
<dbReference type="CDD" id="cd00054">
    <property type="entry name" value="EGF_CA"/>
    <property type="match status" value="1"/>
</dbReference>
<dbReference type="AlphaFoldDB" id="A0A3P8XB52"/>
<evidence type="ECO:0000256" key="3">
    <source>
        <dbReference type="ARBA" id="ARBA00022692"/>
    </source>
</evidence>
<dbReference type="GO" id="GO:0030246">
    <property type="term" value="F:carbohydrate binding"/>
    <property type="evidence" value="ECO:0007669"/>
    <property type="project" value="UniProtKB-KW"/>
</dbReference>
<dbReference type="PANTHER" id="PTHR14789">
    <property type="entry name" value="CHONDROLECTIN VARIANT CHODLFDELTAE"/>
    <property type="match status" value="1"/>
</dbReference>
<reference evidence="13" key="1">
    <citation type="journal article" date="2014" name="PLoS ONE">
        <title>The genome and linkage map of the northern pike (Esox lucius): conserved synteny revealed between the salmonid sister group and the Neoteleostei.</title>
        <authorList>
            <person name="Rondeau E.B."/>
            <person name="Minkley D.R."/>
            <person name="Leong J.S."/>
            <person name="Messmer A.M."/>
            <person name="Jantzen J.R."/>
            <person name="von Schalburg K.R."/>
            <person name="Lemon C."/>
            <person name="Bird N.H."/>
            <person name="Koop B.F."/>
        </authorList>
    </citation>
    <scope>NUCLEOTIDE SEQUENCE</scope>
</reference>
<feature type="chain" id="PRO_5044285672" description="C-type lectin domain-containing protein" evidence="10">
    <location>
        <begin position="27"/>
        <end position="349"/>
    </location>
</feature>
<keyword evidence="2" id="KW-0597">Phosphoprotein</keyword>
<dbReference type="SMART" id="SM00179">
    <property type="entry name" value="EGF_CA"/>
    <property type="match status" value="1"/>
</dbReference>
<dbReference type="InterPro" id="IPR016186">
    <property type="entry name" value="C-type_lectin-like/link_sf"/>
</dbReference>
<feature type="signal peptide" evidence="10">
    <location>
        <begin position="1"/>
        <end position="26"/>
    </location>
</feature>
<keyword evidence="8" id="KW-1015">Disulfide bond</keyword>
<reference evidence="12" key="3">
    <citation type="submission" date="2025-08" db="UniProtKB">
        <authorList>
            <consortium name="Ensembl"/>
        </authorList>
    </citation>
    <scope>IDENTIFICATION</scope>
</reference>
<evidence type="ECO:0000256" key="5">
    <source>
        <dbReference type="ARBA" id="ARBA00022734"/>
    </source>
</evidence>
<dbReference type="OMA" id="ELPNCLD"/>
<dbReference type="SUPFAM" id="SSF56436">
    <property type="entry name" value="C-type lectin-like"/>
    <property type="match status" value="1"/>
</dbReference>
<dbReference type="Gene3D" id="2.10.25.10">
    <property type="entry name" value="Laminin"/>
    <property type="match status" value="1"/>
</dbReference>
<evidence type="ECO:0000256" key="6">
    <source>
        <dbReference type="ARBA" id="ARBA00022989"/>
    </source>
</evidence>
<dbReference type="STRING" id="8010.ENSELUP00000001870"/>
<keyword evidence="5" id="KW-0430">Lectin</keyword>